<dbReference type="AlphaFoldDB" id="A0A8A8DE48"/>
<protein>
    <recommendedName>
        <fullName evidence="3">Lipid A biosynthesis lauroyl acyltransferase</fullName>
    </recommendedName>
</protein>
<sequence>MSGRGLERLALAVWVLRSLGSPRTRWAGRLRYEWGRDHVALTRAHIWRTMAAGEFERLMDRRLHAERAAGRDVEWPGLEAATQALARAIARIRDESGGRPVIVSPFHYVSQFANVIVIDALRDALQLSEIAVVSGIARETYGGFESTLMPNVRVLHTYDEVNRNALGLRVLHALRRNGVAVVFADAPPYLMQRFPMETIEVAMFGRPARIHRGVFRIGARAGAVLVPFHLEFAAGRFDHRIFPPIDLEQADAPQRVADCIERACIDAYPDWILAGHPSQYGFAPLR</sequence>
<name>A0A8A8DE48_9BURK</name>
<evidence type="ECO:0000313" key="1">
    <source>
        <dbReference type="EMBL" id="QTO22926.1"/>
    </source>
</evidence>
<keyword evidence="2" id="KW-1185">Reference proteome</keyword>
<reference evidence="1" key="2">
    <citation type="submission" date="2021-03" db="EMBL/GenBank/DDBJ databases">
        <title>Complete genome sequence of Burkholderia seminalis 869T2.</title>
        <authorList>
            <person name="Hung S.-H."/>
            <person name="Huang C.-T."/>
            <person name="Huang C.-C."/>
            <person name="Kuo C.-H."/>
        </authorList>
    </citation>
    <scope>NUCLEOTIDE SEQUENCE</scope>
    <source>
        <strain evidence="1">869T2</strain>
    </source>
</reference>
<proteinExistence type="predicted"/>
<gene>
    <name evidence="1" type="ORF">DT99_027865</name>
</gene>
<evidence type="ECO:0000313" key="2">
    <source>
        <dbReference type="Proteomes" id="UP000027834"/>
    </source>
</evidence>
<organism evidence="1 2">
    <name type="scientific">Burkholderia seminalis</name>
    <dbReference type="NCBI Taxonomy" id="488731"/>
    <lineage>
        <taxon>Bacteria</taxon>
        <taxon>Pseudomonadati</taxon>
        <taxon>Pseudomonadota</taxon>
        <taxon>Betaproteobacteria</taxon>
        <taxon>Burkholderiales</taxon>
        <taxon>Burkholderiaceae</taxon>
        <taxon>Burkholderia</taxon>
        <taxon>Burkholderia cepacia complex</taxon>
    </lineage>
</organism>
<reference evidence="1" key="1">
    <citation type="submission" date="2014-04" db="EMBL/GenBank/DDBJ databases">
        <authorList>
            <person name="Ho Y.-N."/>
            <person name="Huang C.-C."/>
        </authorList>
    </citation>
    <scope>NUCLEOTIDE SEQUENCE</scope>
    <source>
        <strain evidence="1">869T2</strain>
    </source>
</reference>
<evidence type="ECO:0008006" key="3">
    <source>
        <dbReference type="Google" id="ProtNLM"/>
    </source>
</evidence>
<dbReference type="Proteomes" id="UP000027834">
    <property type="component" value="Chromosome 2"/>
</dbReference>
<dbReference type="EMBL" id="CP072521">
    <property type="protein sequence ID" value="QTO22926.1"/>
    <property type="molecule type" value="Genomic_DNA"/>
</dbReference>
<accession>A0A8A8DE48</accession>